<feature type="region of interest" description="Disordered" evidence="1">
    <location>
        <begin position="535"/>
        <end position="557"/>
    </location>
</feature>
<gene>
    <name evidence="2" type="ORF">METZ01_LOCUS116630</name>
</gene>
<reference evidence="2" key="1">
    <citation type="submission" date="2018-05" db="EMBL/GenBank/DDBJ databases">
        <authorList>
            <person name="Lanie J.A."/>
            <person name="Ng W.-L."/>
            <person name="Kazmierczak K.M."/>
            <person name="Andrzejewski T.M."/>
            <person name="Davidsen T.M."/>
            <person name="Wayne K.J."/>
            <person name="Tettelin H."/>
            <person name="Glass J.I."/>
            <person name="Rusch D."/>
            <person name="Podicherti R."/>
            <person name="Tsui H.-C.T."/>
            <person name="Winkler M.E."/>
        </authorList>
    </citation>
    <scope>NUCLEOTIDE SEQUENCE</scope>
</reference>
<name>A0A381XGA6_9ZZZZ</name>
<evidence type="ECO:0000313" key="2">
    <source>
        <dbReference type="EMBL" id="SVA63776.1"/>
    </source>
</evidence>
<protein>
    <submittedName>
        <fullName evidence="2">Uncharacterized protein</fullName>
    </submittedName>
</protein>
<dbReference type="AlphaFoldDB" id="A0A381XGA6"/>
<accession>A0A381XGA6</accession>
<dbReference type="EMBL" id="UINC01015077">
    <property type="protein sequence ID" value="SVA63776.1"/>
    <property type="molecule type" value="Genomic_DNA"/>
</dbReference>
<sequence>MAVPTWRSQAAPSFEAPLRTVGQANKALVEGLGKISKGIEGTSDEYGDIVKNEAYNVLSNVTPAQGESRAAARKRAIADNPSAFSSSFLGAKEMDNLEKTLGALDAGKKAVSDKSAIMNHIRDLSTLESPDKKIAMNEFAEFTRNNDIKDTENLLAPIADELLQQTQVQITPELIKKHGGDPNNERSLTPDVLKSIQQDIETQVGKNNRWASPKALKSAFKDIAARSGYKPMFDRMVKTEGDKSTVDVELDKHAGLIADSLFKGTNEDLINALENGAYYLYHNRNELTAEQAEIIEQPLIKAMEGLKINAFDVYTSEEVGGVEGKQATISLQKKFRKEMQRKYKEKFKWLSDAVIDKKIVADIGNDDYLGAMFQTGDKIAQFRTKGEQEILEDALKHKKDDRQFLYDIARTGNTWSLIAEKLEEKVNKTLDGLPEAEASKLRGDNLEKLYNQVRLSVQKLSKLFKRSDGSSTLTGDQKNTFDLALLKMFTSQGGMDISGNNWNPFDKATFGLMGLEPGEDMSKLTADQLLEGLKEFLPQQSQRTTDKRTRDKDTGQLSGELLETKINALLSNNKEVIAPTNKSTGKLVSIMTTVLPNTQKRRELQETFEKEHGRSMIWYDPATYGPWLLNKYRGSAEEKVIRSMMPWLGK</sequence>
<organism evidence="2">
    <name type="scientific">marine metagenome</name>
    <dbReference type="NCBI Taxonomy" id="408172"/>
    <lineage>
        <taxon>unclassified sequences</taxon>
        <taxon>metagenomes</taxon>
        <taxon>ecological metagenomes</taxon>
    </lineage>
</organism>
<evidence type="ECO:0000256" key="1">
    <source>
        <dbReference type="SAM" id="MobiDB-lite"/>
    </source>
</evidence>
<proteinExistence type="predicted"/>
<feature type="compositionally biased region" description="Basic and acidic residues" evidence="1">
    <location>
        <begin position="544"/>
        <end position="554"/>
    </location>
</feature>